<accession>A0A6C2UAI4</accession>
<evidence type="ECO:0000256" key="1">
    <source>
        <dbReference type="SAM" id="Phobius"/>
    </source>
</evidence>
<dbReference type="RefSeq" id="WP_136082518.1">
    <property type="nucleotide sequence ID" value="NZ_CAAHFG010000004.1"/>
</dbReference>
<keyword evidence="1" id="KW-0812">Transmembrane</keyword>
<keyword evidence="1" id="KW-1133">Transmembrane helix</keyword>
<dbReference type="EMBL" id="CAAHFG010000004">
    <property type="protein sequence ID" value="VGO17015.1"/>
    <property type="molecule type" value="Genomic_DNA"/>
</dbReference>
<evidence type="ECO:0000313" key="3">
    <source>
        <dbReference type="Proteomes" id="UP000366872"/>
    </source>
</evidence>
<dbReference type="PANTHER" id="PTHR36844:SF1">
    <property type="entry name" value="PROTEASE PRSW"/>
    <property type="match status" value="1"/>
</dbReference>
<feature type="transmembrane region" description="Helical" evidence="1">
    <location>
        <begin position="278"/>
        <end position="302"/>
    </location>
</feature>
<keyword evidence="1" id="KW-0472">Membrane</keyword>
<dbReference type="AlphaFoldDB" id="A0A6C2UAI4"/>
<name>A0A6C2UAI4_PONDE</name>
<dbReference type="GO" id="GO:0008233">
    <property type="term" value="F:peptidase activity"/>
    <property type="evidence" value="ECO:0007669"/>
    <property type="project" value="InterPro"/>
</dbReference>
<feature type="transmembrane region" description="Helical" evidence="1">
    <location>
        <begin position="443"/>
        <end position="461"/>
    </location>
</feature>
<feature type="transmembrane region" description="Helical" evidence="1">
    <location>
        <begin position="386"/>
        <end position="404"/>
    </location>
</feature>
<dbReference type="InterPro" id="IPR026898">
    <property type="entry name" value="PrsW"/>
</dbReference>
<proteinExistence type="predicted"/>
<evidence type="ECO:0008006" key="4">
    <source>
        <dbReference type="Google" id="ProtNLM"/>
    </source>
</evidence>
<feature type="transmembrane region" description="Helical" evidence="1">
    <location>
        <begin position="15"/>
        <end position="37"/>
    </location>
</feature>
<protein>
    <recommendedName>
        <fullName evidence="4">Protease PrsW</fullName>
    </recommendedName>
</protein>
<feature type="transmembrane region" description="Helical" evidence="1">
    <location>
        <begin position="252"/>
        <end position="272"/>
    </location>
</feature>
<gene>
    <name evidence="2" type="ORF">PDESU_05609</name>
</gene>
<sequence length="530" mass="58683">MNKRDLYHLTRQVDFLWKSTLVLAVVFVLLGMGIGSLNTGRLDSYQRIVSVPRYVDEFTEELDGDYTRPAHNTAVADAVRDMLASPAPFHEKLENIRFLLYFAAPDDRVSVPVATELPNLSGKEHAVASAFVAAASGEKNEAALVALAGGDAPVAHANYALALLRESRQENSKSIAALKREIEFHNSDPARRRLVNTYLDAKQFNELEKLISDPEYKPFISSFVLREVALSRMDWPALVKAHFRSAYEGTNLAMAVLALLSGLVWATILFRFNGSLSVLKLAVPALLLGALSTHATLLFIYWQEYQLGFTMGQETVGQIVYCILGIGLREEAMKLLLFVPLIPFLLKRTDLEILTIAGLVGLGFAIEENINYFESTAGVSALGRFATANFLHIALTAMCGLTLTRAVAHRGEEIQHALTTFVSAVAIHGLYDAFIMVPAVEDYSFLSSTVFVLMAYQYFGWLRHLREEWRDPVSITSVFTLGVLLVTGISFCLYAWKAGPYPALQAIGYEAIGVGIILILFYREIPETLE</sequence>
<reference evidence="2 3" key="1">
    <citation type="submission" date="2019-04" db="EMBL/GenBank/DDBJ databases">
        <authorList>
            <person name="Van Vliet M D."/>
        </authorList>
    </citation>
    <scope>NUCLEOTIDE SEQUENCE [LARGE SCALE GENOMIC DNA]</scope>
    <source>
        <strain evidence="2 3">F1</strain>
    </source>
</reference>
<feature type="transmembrane region" description="Helical" evidence="1">
    <location>
        <begin position="349"/>
        <end position="366"/>
    </location>
</feature>
<dbReference type="Pfam" id="PF13367">
    <property type="entry name" value="PrsW-protease"/>
    <property type="match status" value="1"/>
</dbReference>
<evidence type="ECO:0000313" key="2">
    <source>
        <dbReference type="EMBL" id="VGO17015.1"/>
    </source>
</evidence>
<feature type="transmembrane region" description="Helical" evidence="1">
    <location>
        <begin position="502"/>
        <end position="522"/>
    </location>
</feature>
<dbReference type="Proteomes" id="UP000366872">
    <property type="component" value="Unassembled WGS sequence"/>
</dbReference>
<feature type="transmembrane region" description="Helical" evidence="1">
    <location>
        <begin position="416"/>
        <end position="437"/>
    </location>
</feature>
<organism evidence="2 3">
    <name type="scientific">Pontiella desulfatans</name>
    <dbReference type="NCBI Taxonomy" id="2750659"/>
    <lineage>
        <taxon>Bacteria</taxon>
        <taxon>Pseudomonadati</taxon>
        <taxon>Kiritimatiellota</taxon>
        <taxon>Kiritimatiellia</taxon>
        <taxon>Kiritimatiellales</taxon>
        <taxon>Pontiellaceae</taxon>
        <taxon>Pontiella</taxon>
    </lineage>
</organism>
<keyword evidence="3" id="KW-1185">Reference proteome</keyword>
<dbReference type="PANTHER" id="PTHR36844">
    <property type="entry name" value="PROTEASE PRSW"/>
    <property type="match status" value="1"/>
</dbReference>
<feature type="transmembrane region" description="Helical" evidence="1">
    <location>
        <begin position="473"/>
        <end position="496"/>
    </location>
</feature>